<evidence type="ECO:0000313" key="13">
    <source>
        <dbReference type="Ensembl" id="ENSANIP00000014770.1"/>
    </source>
</evidence>
<evidence type="ECO:0000256" key="7">
    <source>
        <dbReference type="ARBA" id="ARBA00023769"/>
    </source>
</evidence>
<comment type="subcellular location">
    <subcellularLocation>
        <location evidence="7">Golgi apparatus lumen</location>
    </subcellularLocation>
    <subcellularLocation>
        <location evidence="1">Secreted</location>
    </subcellularLocation>
</comment>
<protein>
    <recommendedName>
        <fullName evidence="10">Agouti-related protein</fullName>
    </recommendedName>
</protein>
<evidence type="ECO:0000256" key="1">
    <source>
        <dbReference type="ARBA" id="ARBA00004613"/>
    </source>
</evidence>
<keyword evidence="4" id="KW-0960">Knottin</keyword>
<keyword evidence="6 11" id="KW-1015">Disulfide bond</keyword>
<evidence type="ECO:0000256" key="5">
    <source>
        <dbReference type="ARBA" id="ARBA00023034"/>
    </source>
</evidence>
<evidence type="ECO:0000256" key="11">
    <source>
        <dbReference type="PROSITE-ProRule" id="PRU00494"/>
    </source>
</evidence>
<dbReference type="Ensembl" id="ENSANIT00000015281.1">
    <property type="protein sequence ID" value="ENSANIP00000014770.1"/>
    <property type="gene ID" value="ENSANIG00000010036.1"/>
</dbReference>
<dbReference type="AlphaFoldDB" id="A0A8B9MYL9"/>
<comment type="caution">
    <text evidence="11">Lacks conserved residue(s) required for the propagation of feature annotation.</text>
</comment>
<feature type="disulfide bond" evidence="11">
    <location>
        <begin position="217"/>
        <end position="232"/>
    </location>
</feature>
<feature type="disulfide bond" evidence="11">
    <location>
        <begin position="240"/>
        <end position="247"/>
    </location>
</feature>
<evidence type="ECO:0000313" key="14">
    <source>
        <dbReference type="Proteomes" id="UP000694541"/>
    </source>
</evidence>
<evidence type="ECO:0000256" key="4">
    <source>
        <dbReference type="ARBA" id="ARBA00022854"/>
    </source>
</evidence>
<dbReference type="SUPFAM" id="SSF57055">
    <property type="entry name" value="Agouti-related protein"/>
    <property type="match status" value="1"/>
</dbReference>
<evidence type="ECO:0000256" key="10">
    <source>
        <dbReference type="ARBA" id="ARBA00068128"/>
    </source>
</evidence>
<keyword evidence="2" id="KW-0964">Secreted</keyword>
<dbReference type="InterPro" id="IPR007733">
    <property type="entry name" value="Agouti"/>
</dbReference>
<accession>A0A8B9MYL9</accession>
<dbReference type="Proteomes" id="UP000694541">
    <property type="component" value="Unplaced"/>
</dbReference>
<dbReference type="GO" id="GO:0009755">
    <property type="term" value="P:hormone-mediated signaling pathway"/>
    <property type="evidence" value="ECO:0007669"/>
    <property type="project" value="InterPro"/>
</dbReference>
<organism evidence="13 14">
    <name type="scientific">Accipiter nisus</name>
    <name type="common">Eurasian sparrowhawk</name>
    <dbReference type="NCBI Taxonomy" id="211598"/>
    <lineage>
        <taxon>Eukaryota</taxon>
        <taxon>Metazoa</taxon>
        <taxon>Chordata</taxon>
        <taxon>Craniata</taxon>
        <taxon>Vertebrata</taxon>
        <taxon>Euteleostomi</taxon>
        <taxon>Archelosauria</taxon>
        <taxon>Archosauria</taxon>
        <taxon>Dinosauria</taxon>
        <taxon>Saurischia</taxon>
        <taxon>Theropoda</taxon>
        <taxon>Coelurosauria</taxon>
        <taxon>Aves</taxon>
        <taxon>Neognathae</taxon>
        <taxon>Neoaves</taxon>
        <taxon>Telluraves</taxon>
        <taxon>Accipitrimorphae</taxon>
        <taxon>Accipitriformes</taxon>
        <taxon>Accipitridae</taxon>
        <taxon>Accipitrinae</taxon>
        <taxon>Accipiter</taxon>
    </lineage>
</organism>
<reference evidence="13" key="1">
    <citation type="submission" date="2025-08" db="UniProtKB">
        <authorList>
            <consortium name="Ensembl"/>
        </authorList>
    </citation>
    <scope>IDENTIFICATION</scope>
</reference>
<dbReference type="GO" id="GO:0007218">
    <property type="term" value="P:neuropeptide signaling pathway"/>
    <property type="evidence" value="ECO:0007669"/>
    <property type="project" value="TreeGrafter"/>
</dbReference>
<evidence type="ECO:0000256" key="8">
    <source>
        <dbReference type="ARBA" id="ARBA00056588"/>
    </source>
</evidence>
<dbReference type="InterPro" id="IPR027300">
    <property type="entry name" value="Agouti_dom"/>
</dbReference>
<dbReference type="PANTHER" id="PTHR16551">
    <property type="entry name" value="AGOUTI RELATED"/>
    <property type="match status" value="1"/>
</dbReference>
<dbReference type="GO" id="GO:0005796">
    <property type="term" value="C:Golgi lumen"/>
    <property type="evidence" value="ECO:0007669"/>
    <property type="project" value="UniProtKB-SubCell"/>
</dbReference>
<keyword evidence="3" id="KW-0732">Signal</keyword>
<dbReference type="GO" id="GO:0070996">
    <property type="term" value="F:type 1 melanocortin receptor binding"/>
    <property type="evidence" value="ECO:0007669"/>
    <property type="project" value="TreeGrafter"/>
</dbReference>
<keyword evidence="5" id="KW-0333">Golgi apparatus</keyword>
<dbReference type="GO" id="GO:0005184">
    <property type="term" value="F:neuropeptide hormone activity"/>
    <property type="evidence" value="ECO:0007669"/>
    <property type="project" value="TreeGrafter"/>
</dbReference>
<reference evidence="13" key="2">
    <citation type="submission" date="2025-09" db="UniProtKB">
        <authorList>
            <consortium name="Ensembl"/>
        </authorList>
    </citation>
    <scope>IDENTIFICATION</scope>
</reference>
<feature type="disulfide bond" evidence="11">
    <location>
        <begin position="231"/>
        <end position="249"/>
    </location>
</feature>
<dbReference type="Gene3D" id="4.10.760.10">
    <property type="entry name" value="Agouti domain"/>
    <property type="match status" value="1"/>
</dbReference>
<dbReference type="InterPro" id="IPR036836">
    <property type="entry name" value="Agouti_dom_sf"/>
</dbReference>
<comment type="function">
    <text evidence="8">Plays a role in weight homeostasis. Involved in the control of feeding behavior through the central melanocortin system. Acts as alpha melanocyte-stimulating hormone antagonist by inhibiting cAMP production mediated by stimulation of melanocortin receptors within the hypothalamus and adrenal gland. Has very low activity with MC5R. Is an inverse agonist for MC3R and MC4R being able to suppress their constitutive activity. It promotes MC3R and MC4R endocytosis in an arrestin-dependent manner.</text>
</comment>
<keyword evidence="14" id="KW-1185">Reference proteome</keyword>
<comment type="subunit">
    <text evidence="9">Interacts with melanocortin receptors MC3R, MC4R and MC5R.</text>
</comment>
<dbReference type="GO" id="GO:0008343">
    <property type="term" value="P:adult feeding behavior"/>
    <property type="evidence" value="ECO:0007669"/>
    <property type="project" value="TreeGrafter"/>
</dbReference>
<dbReference type="SMART" id="SM00792">
    <property type="entry name" value="Agouti"/>
    <property type="match status" value="1"/>
</dbReference>
<dbReference type="PANTHER" id="PTHR16551:SF4">
    <property type="entry name" value="AGOUTI-RELATED PROTEIN"/>
    <property type="match status" value="1"/>
</dbReference>
<sequence length="261" mass="27891">MNIQAVNAQHCNGLVAAEGCAWGRETLKRCKKRSSLSPSSATHPLCSEIMNVPACEVPHSTTARALALEGPGEAPRCVWQHGEGGQARLPVGGLTLAGTPLHRLSPRTMLNVLLLCCGLLQGIHAILTTDLSCGHLQKVSGGLEGADRARYSGLLRKVKEASAEPVGALPRLGLEQMALEVPEADGDLVQRGSTLEPQSSSTELQAAGREERSPRRCVRLLESCLGHQVPCCDPCATCYCRFFNAFCYCRKISSSFPCGKN</sequence>
<evidence type="ECO:0000256" key="3">
    <source>
        <dbReference type="ARBA" id="ARBA00022729"/>
    </source>
</evidence>
<feature type="disulfide bond" evidence="11">
    <location>
        <begin position="224"/>
        <end position="238"/>
    </location>
</feature>
<dbReference type="PROSITE" id="PS51150">
    <property type="entry name" value="AGOUTI_2"/>
    <property type="match status" value="1"/>
</dbReference>
<name>A0A8B9MYL9_9AVES</name>
<dbReference type="Pfam" id="PF05039">
    <property type="entry name" value="Agouti"/>
    <property type="match status" value="1"/>
</dbReference>
<dbReference type="FunFam" id="4.10.760.10:FF:000003">
    <property type="entry name" value="Agouti-related peptide 2"/>
    <property type="match status" value="1"/>
</dbReference>
<feature type="domain" description="Agouti" evidence="12">
    <location>
        <begin position="217"/>
        <end position="258"/>
    </location>
</feature>
<evidence type="ECO:0000259" key="12">
    <source>
        <dbReference type="PROSITE" id="PS51150"/>
    </source>
</evidence>
<proteinExistence type="predicted"/>
<evidence type="ECO:0000256" key="9">
    <source>
        <dbReference type="ARBA" id="ARBA00065157"/>
    </source>
</evidence>
<evidence type="ECO:0000256" key="6">
    <source>
        <dbReference type="ARBA" id="ARBA00023157"/>
    </source>
</evidence>
<dbReference type="GO" id="GO:2000253">
    <property type="term" value="P:positive regulation of feeding behavior"/>
    <property type="evidence" value="ECO:0007669"/>
    <property type="project" value="TreeGrafter"/>
</dbReference>
<evidence type="ECO:0000256" key="2">
    <source>
        <dbReference type="ARBA" id="ARBA00022525"/>
    </source>
</evidence>
<dbReference type="GO" id="GO:0005615">
    <property type="term" value="C:extracellular space"/>
    <property type="evidence" value="ECO:0007669"/>
    <property type="project" value="TreeGrafter"/>
</dbReference>
<dbReference type="PROSITE" id="PS60024">
    <property type="entry name" value="AGOUTI_1"/>
    <property type="match status" value="1"/>
</dbReference>